<protein>
    <submittedName>
        <fullName evidence="1">Uncharacterized protein</fullName>
    </submittedName>
</protein>
<keyword evidence="2" id="KW-1185">Reference proteome</keyword>
<proteinExistence type="predicted"/>
<reference evidence="1" key="1">
    <citation type="journal article" date="2020" name="Stud. Mycol.">
        <title>101 Dothideomycetes genomes: a test case for predicting lifestyles and emergence of pathogens.</title>
        <authorList>
            <person name="Haridas S."/>
            <person name="Albert R."/>
            <person name="Binder M."/>
            <person name="Bloem J."/>
            <person name="Labutti K."/>
            <person name="Salamov A."/>
            <person name="Andreopoulos B."/>
            <person name="Baker S."/>
            <person name="Barry K."/>
            <person name="Bills G."/>
            <person name="Bluhm B."/>
            <person name="Cannon C."/>
            <person name="Castanera R."/>
            <person name="Culley D."/>
            <person name="Daum C."/>
            <person name="Ezra D."/>
            <person name="Gonzalez J."/>
            <person name="Henrissat B."/>
            <person name="Kuo A."/>
            <person name="Liang C."/>
            <person name="Lipzen A."/>
            <person name="Lutzoni F."/>
            <person name="Magnuson J."/>
            <person name="Mondo S."/>
            <person name="Nolan M."/>
            <person name="Ohm R."/>
            <person name="Pangilinan J."/>
            <person name="Park H.-J."/>
            <person name="Ramirez L."/>
            <person name="Alfaro M."/>
            <person name="Sun H."/>
            <person name="Tritt A."/>
            <person name="Yoshinaga Y."/>
            <person name="Zwiers L.-H."/>
            <person name="Turgeon B."/>
            <person name="Goodwin S."/>
            <person name="Spatafora J."/>
            <person name="Crous P."/>
            <person name="Grigoriev I."/>
        </authorList>
    </citation>
    <scope>NUCLEOTIDE SEQUENCE</scope>
    <source>
        <strain evidence="1">CBS 379.55</strain>
    </source>
</reference>
<dbReference type="AlphaFoldDB" id="A0A6A6JF13"/>
<dbReference type="GeneID" id="54553016"/>
<organism evidence="1 2">
    <name type="scientific">Westerdykella ornata</name>
    <dbReference type="NCBI Taxonomy" id="318751"/>
    <lineage>
        <taxon>Eukaryota</taxon>
        <taxon>Fungi</taxon>
        <taxon>Dikarya</taxon>
        <taxon>Ascomycota</taxon>
        <taxon>Pezizomycotina</taxon>
        <taxon>Dothideomycetes</taxon>
        <taxon>Pleosporomycetidae</taxon>
        <taxon>Pleosporales</taxon>
        <taxon>Sporormiaceae</taxon>
        <taxon>Westerdykella</taxon>
    </lineage>
</organism>
<accession>A0A6A6JF13</accession>
<evidence type="ECO:0000313" key="1">
    <source>
        <dbReference type="EMBL" id="KAF2275002.1"/>
    </source>
</evidence>
<gene>
    <name evidence="1" type="ORF">EI97DRAFT_443574</name>
</gene>
<name>A0A6A6JF13_WESOR</name>
<sequence length="334" mass="36278">MTPLTSIQVAFSGWVGGQVASSFEPGILQRAGGRYHFSPTIRYHSAGGYFETGRVGGQRIFRSLRTGISCCGREGGQRTYPSLLDQVYTSVVGSMISGRVGGPLATARIIYQVHSGWVGGQCLLHRRFPSNQAYSGWVCNGRAGGHIILSSSLRTTENLIGGMGIDPCRPLIQSENQWITGLEAFDTCPAPIFPNPAAVGASNHPFGSLSWDPVGVGRSAVELVDDVWKFELRSGWWLVARKLDVMCMDSGPVYSRPRTLLTCVNGAIRRDYDGLLRAAFPRVLEYLGVGKRNFIGGFEPISSEKATFGGKHMRIPSRTCGVAVELLGVMVFKR</sequence>
<dbReference type="EMBL" id="ML986499">
    <property type="protein sequence ID" value="KAF2275002.1"/>
    <property type="molecule type" value="Genomic_DNA"/>
</dbReference>
<evidence type="ECO:0000313" key="2">
    <source>
        <dbReference type="Proteomes" id="UP000800097"/>
    </source>
</evidence>
<dbReference type="Proteomes" id="UP000800097">
    <property type="component" value="Unassembled WGS sequence"/>
</dbReference>
<dbReference type="RefSeq" id="XP_033652541.1">
    <property type="nucleotide sequence ID" value="XM_033799841.1"/>
</dbReference>